<sequence>MVIKKTQKHIVIGSIFLGAASFSMAETVNTTATVTVQNAFNLVEATPFTVGTIRATADPAGTETATVVIPADGSAPTAATSGAPAAVSVLTAGTPATYTVDSAAGFTSLTLTLPAAPINLTAAAAPPGTPKFTLGTFTGYITSGPNNGTAYAAANLQTDATGAVSFSVGATLTTDAAASTSPYIDGDYTGTFPVIVIY</sequence>
<keyword evidence="3" id="KW-1185">Reference proteome</keyword>
<evidence type="ECO:0000256" key="1">
    <source>
        <dbReference type="SAM" id="SignalP"/>
    </source>
</evidence>
<dbReference type="RefSeq" id="WP_269122785.1">
    <property type="nucleotide sequence ID" value="NZ_JAPUBN010000010.1"/>
</dbReference>
<dbReference type="Proteomes" id="UP001149719">
    <property type="component" value="Unassembled WGS sequence"/>
</dbReference>
<accession>A0ABT4JRP4</accession>
<keyword evidence="1" id="KW-0732">Signal</keyword>
<comment type="caution">
    <text evidence="2">The sequence shown here is derived from an EMBL/GenBank/DDBJ whole genome shotgun (WGS) entry which is preliminary data.</text>
</comment>
<proteinExistence type="predicted"/>
<name>A0ABT4JRP4_9GAMM</name>
<evidence type="ECO:0000313" key="3">
    <source>
        <dbReference type="Proteomes" id="UP001149719"/>
    </source>
</evidence>
<evidence type="ECO:0000313" key="2">
    <source>
        <dbReference type="EMBL" id="MCZ2720692.1"/>
    </source>
</evidence>
<dbReference type="EMBL" id="JAPUBN010000010">
    <property type="protein sequence ID" value="MCZ2720692.1"/>
    <property type="molecule type" value="Genomic_DNA"/>
</dbReference>
<organism evidence="2 3">
    <name type="scientific">Marinomonas phaeophyticola</name>
    <dbReference type="NCBI Taxonomy" id="3004091"/>
    <lineage>
        <taxon>Bacteria</taxon>
        <taxon>Pseudomonadati</taxon>
        <taxon>Pseudomonadota</taxon>
        <taxon>Gammaproteobacteria</taxon>
        <taxon>Oceanospirillales</taxon>
        <taxon>Oceanospirillaceae</taxon>
        <taxon>Marinomonas</taxon>
    </lineage>
</organism>
<feature type="signal peptide" evidence="1">
    <location>
        <begin position="1"/>
        <end position="25"/>
    </location>
</feature>
<dbReference type="InterPro" id="IPR025514">
    <property type="entry name" value="DUF4402"/>
</dbReference>
<reference evidence="2" key="1">
    <citation type="submission" date="2022-12" db="EMBL/GenBank/DDBJ databases">
        <title>Marinomonas 15G1-11 sp. nov, isolated from marine algae.</title>
        <authorList>
            <person name="Butt M."/>
            <person name="Choi D.G."/>
            <person name="Kim J.M."/>
            <person name="Lee J.K."/>
            <person name="Baek J.H."/>
            <person name="Jeon C.O."/>
        </authorList>
    </citation>
    <scope>NUCLEOTIDE SEQUENCE</scope>
    <source>
        <strain evidence="2">15G1-11</strain>
    </source>
</reference>
<protein>
    <submittedName>
        <fullName evidence="2">DUF4402 domain-containing protein</fullName>
    </submittedName>
</protein>
<feature type="chain" id="PRO_5045136935" evidence="1">
    <location>
        <begin position="26"/>
        <end position="198"/>
    </location>
</feature>
<dbReference type="Pfam" id="PF14352">
    <property type="entry name" value="DUF4402"/>
    <property type="match status" value="1"/>
</dbReference>
<gene>
    <name evidence="2" type="ORF">O1D97_03285</name>
</gene>